<protein>
    <recommendedName>
        <fullName evidence="3">CPAF-like PDZ domain-containing protein</fullName>
    </recommendedName>
</protein>
<evidence type="ECO:0000313" key="4">
    <source>
        <dbReference type="EMBL" id="KAG9233080.1"/>
    </source>
</evidence>
<proteinExistence type="predicted"/>
<feature type="signal peptide" evidence="2">
    <location>
        <begin position="1"/>
        <end position="21"/>
    </location>
</feature>
<evidence type="ECO:0000313" key="5">
    <source>
        <dbReference type="Proteomes" id="UP000824998"/>
    </source>
</evidence>
<gene>
    <name evidence="4" type="ORF">BJ875DRAFT_442555</name>
</gene>
<dbReference type="InterPro" id="IPR029045">
    <property type="entry name" value="ClpP/crotonase-like_dom_sf"/>
</dbReference>
<accession>A0A9P7YGA8</accession>
<evidence type="ECO:0000259" key="3">
    <source>
        <dbReference type="Pfam" id="PF23658"/>
    </source>
</evidence>
<dbReference type="SUPFAM" id="SSF52096">
    <property type="entry name" value="ClpP/crotonase"/>
    <property type="match status" value="1"/>
</dbReference>
<dbReference type="AlphaFoldDB" id="A0A9P7YGA8"/>
<dbReference type="Pfam" id="PF23658">
    <property type="entry name" value="PDZ_CPAF_rel"/>
    <property type="match status" value="1"/>
</dbReference>
<evidence type="ECO:0000256" key="1">
    <source>
        <dbReference type="SAM" id="MobiDB-lite"/>
    </source>
</evidence>
<evidence type="ECO:0000256" key="2">
    <source>
        <dbReference type="SAM" id="SignalP"/>
    </source>
</evidence>
<dbReference type="EMBL" id="MU251516">
    <property type="protein sequence ID" value="KAG9233080.1"/>
    <property type="molecule type" value="Genomic_DNA"/>
</dbReference>
<organism evidence="4 5">
    <name type="scientific">Amylocarpus encephaloides</name>
    <dbReference type="NCBI Taxonomy" id="45428"/>
    <lineage>
        <taxon>Eukaryota</taxon>
        <taxon>Fungi</taxon>
        <taxon>Dikarya</taxon>
        <taxon>Ascomycota</taxon>
        <taxon>Pezizomycotina</taxon>
        <taxon>Leotiomycetes</taxon>
        <taxon>Helotiales</taxon>
        <taxon>Helotiales incertae sedis</taxon>
        <taxon>Amylocarpus</taxon>
    </lineage>
</organism>
<dbReference type="InterPro" id="IPR056186">
    <property type="entry name" value="PDZ_CPAF-rel"/>
</dbReference>
<feature type="chain" id="PRO_5040366077" description="CPAF-like PDZ domain-containing protein" evidence="2">
    <location>
        <begin position="22"/>
        <end position="933"/>
    </location>
</feature>
<dbReference type="OrthoDB" id="27214at2759"/>
<dbReference type="PANTHER" id="PTHR37049:SF5">
    <property type="entry name" value="TAIL SPECIFIC PROTEASE DOMAIN-CONTAINING PROTEIN"/>
    <property type="match status" value="1"/>
</dbReference>
<name>A0A9P7YGA8_9HELO</name>
<keyword evidence="2" id="KW-0732">Signal</keyword>
<feature type="domain" description="CPAF-like PDZ" evidence="3">
    <location>
        <begin position="222"/>
        <end position="341"/>
    </location>
</feature>
<dbReference type="PANTHER" id="PTHR37049">
    <property type="entry name" value="PEPTIDASE S41 FAMILY PROTEIN"/>
    <property type="match status" value="1"/>
</dbReference>
<keyword evidence="5" id="KW-1185">Reference proteome</keyword>
<feature type="region of interest" description="Disordered" evidence="1">
    <location>
        <begin position="772"/>
        <end position="793"/>
    </location>
</feature>
<dbReference type="Proteomes" id="UP000824998">
    <property type="component" value="Unassembled WGS sequence"/>
</dbReference>
<comment type="caution">
    <text evidence="4">The sequence shown here is derived from an EMBL/GenBank/DDBJ whole genome shotgun (WGS) entry which is preliminary data.</text>
</comment>
<dbReference type="Gene3D" id="3.90.226.10">
    <property type="entry name" value="2-enoyl-CoA Hydratase, Chain A, domain 1"/>
    <property type="match status" value="1"/>
</dbReference>
<reference evidence="4" key="1">
    <citation type="journal article" date="2021" name="IMA Fungus">
        <title>Genomic characterization of three marine fungi, including Emericellopsis atlantica sp. nov. with signatures of a generalist lifestyle and marine biomass degradation.</title>
        <authorList>
            <person name="Hagestad O.C."/>
            <person name="Hou L."/>
            <person name="Andersen J.H."/>
            <person name="Hansen E.H."/>
            <person name="Altermark B."/>
            <person name="Li C."/>
            <person name="Kuhnert E."/>
            <person name="Cox R.J."/>
            <person name="Crous P.W."/>
            <person name="Spatafora J.W."/>
            <person name="Lail K."/>
            <person name="Amirebrahimi M."/>
            <person name="Lipzen A."/>
            <person name="Pangilinan J."/>
            <person name="Andreopoulos W."/>
            <person name="Hayes R.D."/>
            <person name="Ng V."/>
            <person name="Grigoriev I.V."/>
            <person name="Jackson S.A."/>
            <person name="Sutton T.D.S."/>
            <person name="Dobson A.D.W."/>
            <person name="Rama T."/>
        </authorList>
    </citation>
    <scope>NUCLEOTIDE SEQUENCE</scope>
    <source>
        <strain evidence="4">TRa018bII</strain>
    </source>
</reference>
<sequence>MLRSTLSLGVFSLALPYLSSATPAHDDLLSVFERRGEPPLSTACSSIVNPEQERAREWIISSRNLQNDQLGSLRSGRTIYHHVLRVKEHLKPCGPTLGNCLLPSKSEAQIYIGQSESIFNARLVHDCLTSVPFNPTVASRFLEYYKDTLQFHSTLAYLKTPPITYQQPPVDLIDGLNRIQIAINNGLLANQYEYEVMLQRLIFSAHDSHLNLNAGVLSAFIFGSPWRIVCVSRDGVELPRVYLEAHVQESLRPGASDASPIATIDGRPVIEFLTDYAANNAIGGLEAHSDWNQLMASAAQDIQGGASIFSGAGTFYTADTTTIKLENGTRLDDHWRAIYLNAGDPSPLRTGGDFYNFFVLGYRPTPDQANNASPTEPTETISPTITASLQATQTSWNNPAYPSHPDVFQTDIGTFGGGFLTGYFLPNSSLAVLSIPSFLEIGGAVHTFSKTIAEFLRKAKAVGKTKVLIDLQQNSGGDALLAHDTFKQFFPWTNPYGGSQMRSHETGSPIGQVLTKYWETLPKESDGYLNLVASEWVPKNRFNPVTGRLFGSWEEYFGPYTAHGDGFSAVEQYDFANVFFTTASTGADEYFKVYGTAGRPANVSQPFEANDIVILTDALCASTCSLFVEMMHHDAGVKTVVVGGRPSYGPMQAVGLTRGARSYAVQLDLDSNIAFTQAKLRDQQDPRSTFLPNRTTSNDVLIVAASINLRNQVRKNESTPLQFLYDAADCRIFNTPRTVFNYTTLWQYAADAIWTTPSLCVRGSTGYSSFNTTGPIEPPASLTPKPPEAPFQQGNSPGTIINGIMNPPIPLPPASPIHADVSRRTDAAFEVACDMNRGCPGTAACVLFSEMCIVNPRGHTVQKNSYRCAAQCTTAAGLGWTGCAGGRICVPRKDSATLANAPIVYGYCWPGQEKLCVAGAPAGQGGYAWKKNR</sequence>
<dbReference type="InterPro" id="IPR052766">
    <property type="entry name" value="S41A_metabolite_peptidase"/>
</dbReference>